<feature type="compositionally biased region" description="Basic and acidic residues" evidence="1">
    <location>
        <begin position="13"/>
        <end position="23"/>
    </location>
</feature>
<feature type="region of interest" description="Disordered" evidence="1">
    <location>
        <begin position="1"/>
        <end position="23"/>
    </location>
</feature>
<feature type="non-terminal residue" evidence="2">
    <location>
        <position position="75"/>
    </location>
</feature>
<evidence type="ECO:0000313" key="2">
    <source>
        <dbReference type="EMBL" id="KKL60888.1"/>
    </source>
</evidence>
<gene>
    <name evidence="2" type="ORF">LCGC14_2200840</name>
</gene>
<name>A0A0F9DGR8_9ZZZZ</name>
<comment type="caution">
    <text evidence="2">The sequence shown here is derived from an EMBL/GenBank/DDBJ whole genome shotgun (WGS) entry which is preliminary data.</text>
</comment>
<protein>
    <submittedName>
        <fullName evidence="2">Uncharacterized protein</fullName>
    </submittedName>
</protein>
<organism evidence="2">
    <name type="scientific">marine sediment metagenome</name>
    <dbReference type="NCBI Taxonomy" id="412755"/>
    <lineage>
        <taxon>unclassified sequences</taxon>
        <taxon>metagenomes</taxon>
        <taxon>ecological metagenomes</taxon>
    </lineage>
</organism>
<dbReference type="AlphaFoldDB" id="A0A0F9DGR8"/>
<dbReference type="EMBL" id="LAZR01028997">
    <property type="protein sequence ID" value="KKL60888.1"/>
    <property type="molecule type" value="Genomic_DNA"/>
</dbReference>
<accession>A0A0F9DGR8</accession>
<sequence length="75" mass="8625">MCSSEKIIPSNENEEKVQQHENIDKSKKDAFLRNYPGWNSSNIDKGIIDINNEFCLIGEYHPVISLINAVRYKQG</sequence>
<proteinExistence type="predicted"/>
<reference evidence="2" key="1">
    <citation type="journal article" date="2015" name="Nature">
        <title>Complex archaea that bridge the gap between prokaryotes and eukaryotes.</title>
        <authorList>
            <person name="Spang A."/>
            <person name="Saw J.H."/>
            <person name="Jorgensen S.L."/>
            <person name="Zaremba-Niedzwiedzka K."/>
            <person name="Martijn J."/>
            <person name="Lind A.E."/>
            <person name="van Eijk R."/>
            <person name="Schleper C."/>
            <person name="Guy L."/>
            <person name="Ettema T.J."/>
        </authorList>
    </citation>
    <scope>NUCLEOTIDE SEQUENCE</scope>
</reference>
<evidence type="ECO:0000256" key="1">
    <source>
        <dbReference type="SAM" id="MobiDB-lite"/>
    </source>
</evidence>